<accession>A0ABV5JMW7</accession>
<keyword evidence="3" id="KW-1185">Reference proteome</keyword>
<evidence type="ECO:0000256" key="1">
    <source>
        <dbReference type="SAM" id="Phobius"/>
    </source>
</evidence>
<evidence type="ECO:0000313" key="2">
    <source>
        <dbReference type="EMBL" id="MFB9259065.1"/>
    </source>
</evidence>
<proteinExistence type="predicted"/>
<evidence type="ECO:0000313" key="3">
    <source>
        <dbReference type="Proteomes" id="UP001589700"/>
    </source>
</evidence>
<keyword evidence="1" id="KW-0472">Membrane</keyword>
<sequence length="64" mass="6956">MSEGGLDEMASKPAAQQLREILNGEQQQPFEGSGCSDHVRRRDMKLPILAAIALLVVLVVLLVI</sequence>
<protein>
    <submittedName>
        <fullName evidence="2">Uncharacterized protein</fullName>
    </submittedName>
</protein>
<dbReference type="Proteomes" id="UP001589700">
    <property type="component" value="Unassembled WGS sequence"/>
</dbReference>
<gene>
    <name evidence="2" type="ORF">ACFFVD_04550</name>
</gene>
<name>A0ABV5JMW7_9ACTN</name>
<dbReference type="RefSeq" id="WP_182631560.1">
    <property type="nucleotide sequence ID" value="NZ_JAALDM010000064.1"/>
</dbReference>
<keyword evidence="1" id="KW-0812">Transmembrane</keyword>
<comment type="caution">
    <text evidence="2">The sequence shown here is derived from an EMBL/GenBank/DDBJ whole genome shotgun (WGS) entry which is preliminary data.</text>
</comment>
<keyword evidence="1" id="KW-1133">Transmembrane helix</keyword>
<feature type="transmembrane region" description="Helical" evidence="1">
    <location>
        <begin position="46"/>
        <end position="63"/>
    </location>
</feature>
<reference evidence="2 3" key="1">
    <citation type="submission" date="2024-09" db="EMBL/GenBank/DDBJ databases">
        <authorList>
            <person name="Sun Q."/>
            <person name="Mori K."/>
        </authorList>
    </citation>
    <scope>NUCLEOTIDE SEQUENCE [LARGE SCALE GENOMIC DNA]</scope>
    <source>
        <strain evidence="2 3">CCM 7659</strain>
    </source>
</reference>
<organism evidence="2 3">
    <name type="scientific">Dietzia aerolata</name>
    <dbReference type="NCBI Taxonomy" id="595984"/>
    <lineage>
        <taxon>Bacteria</taxon>
        <taxon>Bacillati</taxon>
        <taxon>Actinomycetota</taxon>
        <taxon>Actinomycetes</taxon>
        <taxon>Mycobacteriales</taxon>
        <taxon>Dietziaceae</taxon>
        <taxon>Dietzia</taxon>
    </lineage>
</organism>
<dbReference type="EMBL" id="JBHMDY010000002">
    <property type="protein sequence ID" value="MFB9259065.1"/>
    <property type="molecule type" value="Genomic_DNA"/>
</dbReference>